<dbReference type="GO" id="GO:0005576">
    <property type="term" value="C:extracellular region"/>
    <property type="evidence" value="ECO:0007669"/>
    <property type="project" value="UniProtKB-SubCell"/>
</dbReference>
<keyword evidence="8" id="KW-1185">Reference proteome</keyword>
<dbReference type="InterPro" id="IPR008983">
    <property type="entry name" value="Tumour_necrosis_fac-like_dom"/>
</dbReference>
<dbReference type="Pfam" id="PF01391">
    <property type="entry name" value="Collagen"/>
    <property type="match status" value="1"/>
</dbReference>
<dbReference type="Gene3D" id="2.60.120.40">
    <property type="match status" value="1"/>
</dbReference>
<dbReference type="InterPro" id="IPR001073">
    <property type="entry name" value="C1q_dom"/>
</dbReference>
<evidence type="ECO:0000256" key="2">
    <source>
        <dbReference type="ARBA" id="ARBA00022525"/>
    </source>
</evidence>
<proteinExistence type="predicted"/>
<sequence>MERLSTIIFIPIFSRVRYLLQVGVGRILFLSVFLAWTTSSLCQTQPSESGGSDAPEHKGSCCSVCNQGVVIGAAGVPGVPGQHGVQGPRGDPGIGLPGPRGSIGDQGQKGDQGEAGVQGPPGKLGPAGPGGEKGQKGEPGESMTECVTPTPPSVVAFSAFKTAHFQGNDGDVIIFEDVATNLGDGYDSQSGVFTCAVPGLYLFSANLLSLVTGPQSYASLKQNGVVVFSIADSHSPNHHQSSHSVPLVLSAGDRVWLALFGSGKGIYGDGNRYCSLSGILIQAM</sequence>
<dbReference type="InterPro" id="IPR050392">
    <property type="entry name" value="Collagen/C1q_domain"/>
</dbReference>
<evidence type="ECO:0000259" key="6">
    <source>
        <dbReference type="PROSITE" id="PS50871"/>
    </source>
</evidence>
<feature type="compositionally biased region" description="Low complexity" evidence="5">
    <location>
        <begin position="79"/>
        <end position="89"/>
    </location>
</feature>
<dbReference type="OMA" id="TDEVNMA"/>
<dbReference type="RefSeq" id="XP_038047571.1">
    <property type="nucleotide sequence ID" value="XM_038191643.1"/>
</dbReference>
<evidence type="ECO:0000256" key="3">
    <source>
        <dbReference type="ARBA" id="ARBA00022729"/>
    </source>
</evidence>
<evidence type="ECO:0000313" key="7">
    <source>
        <dbReference type="EnsemblMetazoa" id="XP_038047571.1"/>
    </source>
</evidence>
<dbReference type="SUPFAM" id="SSF49842">
    <property type="entry name" value="TNF-like"/>
    <property type="match status" value="1"/>
</dbReference>
<dbReference type="Pfam" id="PF00386">
    <property type="entry name" value="C1q"/>
    <property type="match status" value="1"/>
</dbReference>
<evidence type="ECO:0000256" key="5">
    <source>
        <dbReference type="SAM" id="MobiDB-lite"/>
    </source>
</evidence>
<dbReference type="EnsemblMetazoa" id="XM_038191643.1">
    <property type="protein sequence ID" value="XP_038047571.1"/>
    <property type="gene ID" value="LOC119721563"/>
</dbReference>
<dbReference type="PANTHER" id="PTHR15427">
    <property type="entry name" value="EMILIN ELASTIN MICROFIBRIL INTERFACE-LOCATED PROTEIN ELASTIN MICROFIBRIL INTERFACER"/>
    <property type="match status" value="1"/>
</dbReference>
<dbReference type="PRINTS" id="PR00007">
    <property type="entry name" value="COMPLEMNTC1Q"/>
</dbReference>
<dbReference type="PANTHER" id="PTHR15427:SF52">
    <property type="entry name" value="C1Q DOMAIN-CONTAINING PROTEIN"/>
    <property type="match status" value="1"/>
</dbReference>
<evidence type="ECO:0000256" key="4">
    <source>
        <dbReference type="ARBA" id="ARBA00023119"/>
    </source>
</evidence>
<dbReference type="SMART" id="SM00110">
    <property type="entry name" value="C1Q"/>
    <property type="match status" value="1"/>
</dbReference>
<name>A0A913Z982_PATMI</name>
<dbReference type="GeneID" id="119721563"/>
<dbReference type="OrthoDB" id="6154955at2759"/>
<dbReference type="Proteomes" id="UP000887568">
    <property type="component" value="Unplaced"/>
</dbReference>
<feature type="region of interest" description="Disordered" evidence="5">
    <location>
        <begin position="79"/>
        <end position="147"/>
    </location>
</feature>
<accession>A0A913Z982</accession>
<keyword evidence="4" id="KW-0176">Collagen</keyword>
<dbReference type="InterPro" id="IPR008160">
    <property type="entry name" value="Collagen"/>
</dbReference>
<dbReference type="AlphaFoldDB" id="A0A913Z982"/>
<reference evidence="7" key="1">
    <citation type="submission" date="2022-11" db="UniProtKB">
        <authorList>
            <consortium name="EnsemblMetazoa"/>
        </authorList>
    </citation>
    <scope>IDENTIFICATION</scope>
</reference>
<evidence type="ECO:0000256" key="1">
    <source>
        <dbReference type="ARBA" id="ARBA00004613"/>
    </source>
</evidence>
<protein>
    <recommendedName>
        <fullName evidence="6">C1q domain-containing protein</fullName>
    </recommendedName>
</protein>
<keyword evidence="3" id="KW-0732">Signal</keyword>
<evidence type="ECO:0000313" key="8">
    <source>
        <dbReference type="Proteomes" id="UP000887568"/>
    </source>
</evidence>
<organism evidence="7 8">
    <name type="scientific">Patiria miniata</name>
    <name type="common">Bat star</name>
    <name type="synonym">Asterina miniata</name>
    <dbReference type="NCBI Taxonomy" id="46514"/>
    <lineage>
        <taxon>Eukaryota</taxon>
        <taxon>Metazoa</taxon>
        <taxon>Echinodermata</taxon>
        <taxon>Eleutherozoa</taxon>
        <taxon>Asterozoa</taxon>
        <taxon>Asteroidea</taxon>
        <taxon>Valvatacea</taxon>
        <taxon>Valvatida</taxon>
        <taxon>Asterinidae</taxon>
        <taxon>Patiria</taxon>
    </lineage>
</organism>
<keyword evidence="2" id="KW-0964">Secreted</keyword>
<feature type="domain" description="C1q" evidence="6">
    <location>
        <begin position="150"/>
        <end position="284"/>
    </location>
</feature>
<dbReference type="PROSITE" id="PS50871">
    <property type="entry name" value="C1Q"/>
    <property type="match status" value="1"/>
</dbReference>
<comment type="subcellular location">
    <subcellularLocation>
        <location evidence="1">Secreted</location>
    </subcellularLocation>
</comment>